<sequence length="151" mass="16777">MKGHQDVSPPIVARIPKSYVPNVIMPQVSVSEEAEKKSYSTEEDRLNIRASSIPRPRAVLSSPDNDAVIGSNNRTKVARPTASKNNKLMESRHEPCKAVPGQITDASPTSTRKSKNTSDNKSELKVKKWSPPEASSQRRKIATDKPRFMRI</sequence>
<keyword evidence="3" id="KW-1185">Reference proteome</keyword>
<evidence type="ECO:0000256" key="1">
    <source>
        <dbReference type="SAM" id="MobiDB-lite"/>
    </source>
</evidence>
<evidence type="ECO:0000313" key="2">
    <source>
        <dbReference type="EMBL" id="RQO96342.1"/>
    </source>
</evidence>
<accession>A0A3N7FN54</accession>
<name>A0A3N7FN54_POPTR</name>
<gene>
    <name evidence="2" type="ORF">POPTR_010G065666</name>
</gene>
<feature type="compositionally biased region" description="Basic and acidic residues" evidence="1">
    <location>
        <begin position="87"/>
        <end position="96"/>
    </location>
</feature>
<reference evidence="2 3" key="1">
    <citation type="journal article" date="2006" name="Science">
        <title>The genome of black cottonwood, Populus trichocarpa (Torr. &amp; Gray).</title>
        <authorList>
            <person name="Tuskan G.A."/>
            <person name="Difazio S."/>
            <person name="Jansson S."/>
            <person name="Bohlmann J."/>
            <person name="Grigoriev I."/>
            <person name="Hellsten U."/>
            <person name="Putnam N."/>
            <person name="Ralph S."/>
            <person name="Rombauts S."/>
            <person name="Salamov A."/>
            <person name="Schein J."/>
            <person name="Sterck L."/>
            <person name="Aerts A."/>
            <person name="Bhalerao R.R."/>
            <person name="Bhalerao R.P."/>
            <person name="Blaudez D."/>
            <person name="Boerjan W."/>
            <person name="Brun A."/>
            <person name="Brunner A."/>
            <person name="Busov V."/>
            <person name="Campbell M."/>
            <person name="Carlson J."/>
            <person name="Chalot M."/>
            <person name="Chapman J."/>
            <person name="Chen G.L."/>
            <person name="Cooper D."/>
            <person name="Coutinho P.M."/>
            <person name="Couturier J."/>
            <person name="Covert S."/>
            <person name="Cronk Q."/>
            <person name="Cunningham R."/>
            <person name="Davis J."/>
            <person name="Degroeve S."/>
            <person name="Dejardin A."/>
            <person name="Depamphilis C."/>
            <person name="Detter J."/>
            <person name="Dirks B."/>
            <person name="Dubchak I."/>
            <person name="Duplessis S."/>
            <person name="Ehlting J."/>
            <person name="Ellis B."/>
            <person name="Gendler K."/>
            <person name="Goodstein D."/>
            <person name="Gribskov M."/>
            <person name="Grimwood J."/>
            <person name="Groover A."/>
            <person name="Gunter L."/>
            <person name="Hamberger B."/>
            <person name="Heinze B."/>
            <person name="Helariutta Y."/>
            <person name="Henrissat B."/>
            <person name="Holligan D."/>
            <person name="Holt R."/>
            <person name="Huang W."/>
            <person name="Islam-Faridi N."/>
            <person name="Jones S."/>
            <person name="Jones-Rhoades M."/>
            <person name="Jorgensen R."/>
            <person name="Joshi C."/>
            <person name="Kangasjarvi J."/>
            <person name="Karlsson J."/>
            <person name="Kelleher C."/>
            <person name="Kirkpatrick R."/>
            <person name="Kirst M."/>
            <person name="Kohler A."/>
            <person name="Kalluri U."/>
            <person name="Larimer F."/>
            <person name="Leebens-Mack J."/>
            <person name="Leple J.C."/>
            <person name="Locascio P."/>
            <person name="Lou Y."/>
            <person name="Lucas S."/>
            <person name="Martin F."/>
            <person name="Montanini B."/>
            <person name="Napoli C."/>
            <person name="Nelson D.R."/>
            <person name="Nelson C."/>
            <person name="Nieminen K."/>
            <person name="Nilsson O."/>
            <person name="Pereda V."/>
            <person name="Peter G."/>
            <person name="Philippe R."/>
            <person name="Pilate G."/>
            <person name="Poliakov A."/>
            <person name="Razumovskaya J."/>
            <person name="Richardson P."/>
            <person name="Rinaldi C."/>
            <person name="Ritland K."/>
            <person name="Rouze P."/>
            <person name="Ryaboy D."/>
            <person name="Schmutz J."/>
            <person name="Schrader J."/>
            <person name="Segerman B."/>
            <person name="Shin H."/>
            <person name="Siddiqui A."/>
            <person name="Sterky F."/>
            <person name="Terry A."/>
            <person name="Tsai C.J."/>
            <person name="Uberbacher E."/>
            <person name="Unneberg P."/>
            <person name="Vahala J."/>
            <person name="Wall K."/>
            <person name="Wessler S."/>
            <person name="Yang G."/>
            <person name="Yin T."/>
            <person name="Douglas C."/>
            <person name="Marra M."/>
            <person name="Sandberg G."/>
            <person name="Van de Peer Y."/>
            <person name="Rokhsar D."/>
        </authorList>
    </citation>
    <scope>NUCLEOTIDE SEQUENCE [LARGE SCALE GENOMIC DNA]</scope>
    <source>
        <strain evidence="3">cv. Nisqually</strain>
    </source>
</reference>
<dbReference type="PANTHER" id="PTHR38932:SF1">
    <property type="entry name" value="DUF4005 DOMAIN-CONTAINING PROTEIN"/>
    <property type="match status" value="1"/>
</dbReference>
<evidence type="ECO:0000313" key="3">
    <source>
        <dbReference type="Proteomes" id="UP000006729"/>
    </source>
</evidence>
<dbReference type="PANTHER" id="PTHR38932">
    <property type="entry name" value="BNAC03G64660D PROTEIN"/>
    <property type="match status" value="1"/>
</dbReference>
<feature type="compositionally biased region" description="Basic and acidic residues" evidence="1">
    <location>
        <begin position="141"/>
        <end position="151"/>
    </location>
</feature>
<feature type="region of interest" description="Disordered" evidence="1">
    <location>
        <begin position="29"/>
        <end position="151"/>
    </location>
</feature>
<feature type="compositionally biased region" description="Basic and acidic residues" evidence="1">
    <location>
        <begin position="33"/>
        <end position="47"/>
    </location>
</feature>
<dbReference type="AlphaFoldDB" id="A0A3N7FN54"/>
<proteinExistence type="predicted"/>
<protein>
    <submittedName>
        <fullName evidence="2">Uncharacterized protein</fullName>
    </submittedName>
</protein>
<dbReference type="Proteomes" id="UP000006729">
    <property type="component" value="Chromosome 10"/>
</dbReference>
<feature type="compositionally biased region" description="Basic and acidic residues" evidence="1">
    <location>
        <begin position="116"/>
        <end position="126"/>
    </location>
</feature>
<organism evidence="2 3">
    <name type="scientific">Populus trichocarpa</name>
    <name type="common">Western balsam poplar</name>
    <name type="synonym">Populus balsamifera subsp. trichocarpa</name>
    <dbReference type="NCBI Taxonomy" id="3694"/>
    <lineage>
        <taxon>Eukaryota</taxon>
        <taxon>Viridiplantae</taxon>
        <taxon>Streptophyta</taxon>
        <taxon>Embryophyta</taxon>
        <taxon>Tracheophyta</taxon>
        <taxon>Spermatophyta</taxon>
        <taxon>Magnoliopsida</taxon>
        <taxon>eudicotyledons</taxon>
        <taxon>Gunneridae</taxon>
        <taxon>Pentapetalae</taxon>
        <taxon>rosids</taxon>
        <taxon>fabids</taxon>
        <taxon>Malpighiales</taxon>
        <taxon>Salicaceae</taxon>
        <taxon>Saliceae</taxon>
        <taxon>Populus</taxon>
    </lineage>
</organism>
<dbReference type="EMBL" id="CM009299">
    <property type="protein sequence ID" value="RQO96342.1"/>
    <property type="molecule type" value="Genomic_DNA"/>
</dbReference>